<dbReference type="GO" id="GO:0070069">
    <property type="term" value="C:cytochrome complex"/>
    <property type="evidence" value="ECO:0007669"/>
    <property type="project" value="TreeGrafter"/>
</dbReference>
<feature type="transmembrane region" description="Helical" evidence="13">
    <location>
        <begin position="160"/>
        <end position="182"/>
    </location>
</feature>
<dbReference type="AlphaFoldDB" id="A0A917F0M8"/>
<keyword evidence="10" id="KW-0408">Iron</keyword>
<feature type="transmembrane region" description="Helical" evidence="13">
    <location>
        <begin position="221"/>
        <end position="241"/>
    </location>
</feature>
<evidence type="ECO:0000256" key="4">
    <source>
        <dbReference type="ARBA" id="ARBA00022475"/>
    </source>
</evidence>
<organism evidence="14 15">
    <name type="scientific">Subtercola lobariae</name>
    <dbReference type="NCBI Taxonomy" id="1588641"/>
    <lineage>
        <taxon>Bacteria</taxon>
        <taxon>Bacillati</taxon>
        <taxon>Actinomycetota</taxon>
        <taxon>Actinomycetes</taxon>
        <taxon>Micrococcales</taxon>
        <taxon>Microbacteriaceae</taxon>
        <taxon>Subtercola</taxon>
    </lineage>
</organism>
<dbReference type="EMBL" id="BMGP01000008">
    <property type="protein sequence ID" value="GGF40554.1"/>
    <property type="molecule type" value="Genomic_DNA"/>
</dbReference>
<dbReference type="RefSeq" id="WP_188681034.1">
    <property type="nucleotide sequence ID" value="NZ_BMGP01000008.1"/>
</dbReference>
<evidence type="ECO:0000256" key="12">
    <source>
        <dbReference type="SAM" id="MobiDB-lite"/>
    </source>
</evidence>
<evidence type="ECO:0000256" key="8">
    <source>
        <dbReference type="ARBA" id="ARBA00022982"/>
    </source>
</evidence>
<dbReference type="GO" id="GO:0019646">
    <property type="term" value="P:aerobic electron transport chain"/>
    <property type="evidence" value="ECO:0007669"/>
    <property type="project" value="TreeGrafter"/>
</dbReference>
<evidence type="ECO:0000256" key="9">
    <source>
        <dbReference type="ARBA" id="ARBA00022989"/>
    </source>
</evidence>
<accession>A0A917F0M8</accession>
<dbReference type="GO" id="GO:0005886">
    <property type="term" value="C:plasma membrane"/>
    <property type="evidence" value="ECO:0007669"/>
    <property type="project" value="UniProtKB-SubCell"/>
</dbReference>
<dbReference type="Pfam" id="PF02322">
    <property type="entry name" value="Cyt_bd_oxida_II"/>
    <property type="match status" value="1"/>
</dbReference>
<evidence type="ECO:0000256" key="10">
    <source>
        <dbReference type="ARBA" id="ARBA00023004"/>
    </source>
</evidence>
<evidence type="ECO:0000256" key="6">
    <source>
        <dbReference type="ARBA" id="ARBA00022692"/>
    </source>
</evidence>
<comment type="caution">
    <text evidence="14">The sequence shown here is derived from an EMBL/GenBank/DDBJ whole genome shotgun (WGS) entry which is preliminary data.</text>
</comment>
<dbReference type="PIRSF" id="PIRSF000267">
    <property type="entry name" value="Cyt_oxidse_sub2"/>
    <property type="match status" value="1"/>
</dbReference>
<feature type="transmembrane region" description="Helical" evidence="13">
    <location>
        <begin position="297"/>
        <end position="320"/>
    </location>
</feature>
<dbReference type="NCBIfam" id="TIGR00203">
    <property type="entry name" value="cydB"/>
    <property type="match status" value="1"/>
</dbReference>
<dbReference type="PANTHER" id="PTHR43141">
    <property type="entry name" value="CYTOCHROME BD2 SUBUNIT II"/>
    <property type="match status" value="1"/>
</dbReference>
<dbReference type="Proteomes" id="UP000598775">
    <property type="component" value="Unassembled WGS sequence"/>
</dbReference>
<evidence type="ECO:0000256" key="13">
    <source>
        <dbReference type="SAM" id="Phobius"/>
    </source>
</evidence>
<keyword evidence="11 13" id="KW-0472">Membrane</keyword>
<proteinExistence type="inferred from homology"/>
<dbReference type="GO" id="GO:0016682">
    <property type="term" value="F:oxidoreductase activity, acting on diphenols and related substances as donors, oxygen as acceptor"/>
    <property type="evidence" value="ECO:0007669"/>
    <property type="project" value="TreeGrafter"/>
</dbReference>
<feature type="transmembrane region" description="Helical" evidence="13">
    <location>
        <begin position="119"/>
        <end position="140"/>
    </location>
</feature>
<evidence type="ECO:0000256" key="7">
    <source>
        <dbReference type="ARBA" id="ARBA00022723"/>
    </source>
</evidence>
<keyword evidence="4" id="KW-1003">Cell membrane</keyword>
<sequence length="364" mass="39120">MDLPTLWFFILGFFFIGYFVLDGFDFGVGMTLPFLGRDDTDRRVLINTIGPIWDLNETWVIVAGAVMFAAFPEWYATLFSGFYLVMLAILLALILRGVSFEYRHQRPEASWKRRFDRMIVIGSAVPAFLWGLVFANVVRGVPLDAGFNFTGSLLDLFNPYAILGGLTTLLLFFTHGVIFVSLKTSGSIHERARALAMRSGLLTIVVAAAFLVYTTVSYGTVWSGILSAVAAVTLIGSYIANLRTADRWAFALMATTIAVAVLSLFVSLMPDVMPATNDPANSLTIANASSSGYTLTIMSWVALIFVPLILLYQGFTYWVFRKRLSRASITEEVEPGAAGAGGGGAGAGPSGAGSSGSGEAAASA</sequence>
<evidence type="ECO:0000256" key="5">
    <source>
        <dbReference type="ARBA" id="ARBA00022617"/>
    </source>
</evidence>
<feature type="transmembrane region" description="Helical" evidence="13">
    <location>
        <begin position="6"/>
        <end position="32"/>
    </location>
</feature>
<keyword evidence="9 13" id="KW-1133">Transmembrane helix</keyword>
<evidence type="ECO:0000256" key="3">
    <source>
        <dbReference type="ARBA" id="ARBA00022448"/>
    </source>
</evidence>
<evidence type="ECO:0000313" key="15">
    <source>
        <dbReference type="Proteomes" id="UP000598775"/>
    </source>
</evidence>
<feature type="transmembrane region" description="Helical" evidence="13">
    <location>
        <begin position="74"/>
        <end position="98"/>
    </location>
</feature>
<dbReference type="GO" id="GO:0009055">
    <property type="term" value="F:electron transfer activity"/>
    <property type="evidence" value="ECO:0007669"/>
    <property type="project" value="TreeGrafter"/>
</dbReference>
<feature type="transmembrane region" description="Helical" evidence="13">
    <location>
        <begin position="248"/>
        <end position="269"/>
    </location>
</feature>
<evidence type="ECO:0000313" key="14">
    <source>
        <dbReference type="EMBL" id="GGF40554.1"/>
    </source>
</evidence>
<keyword evidence="5" id="KW-0349">Heme</keyword>
<comment type="similarity">
    <text evidence="2">Belongs to the cytochrome ubiquinol oxidase subunit 2 family.</text>
</comment>
<keyword evidence="15" id="KW-1185">Reference proteome</keyword>
<feature type="region of interest" description="Disordered" evidence="12">
    <location>
        <begin position="334"/>
        <end position="364"/>
    </location>
</feature>
<dbReference type="PANTHER" id="PTHR43141:SF5">
    <property type="entry name" value="CYTOCHROME BD-I UBIQUINOL OXIDASE SUBUNIT 2"/>
    <property type="match status" value="1"/>
</dbReference>
<evidence type="ECO:0000256" key="1">
    <source>
        <dbReference type="ARBA" id="ARBA00004651"/>
    </source>
</evidence>
<keyword evidence="7" id="KW-0479">Metal-binding</keyword>
<reference evidence="14 15" key="1">
    <citation type="journal article" date="2014" name="Int. J. Syst. Evol. Microbiol.">
        <title>Complete genome sequence of Corynebacterium casei LMG S-19264T (=DSM 44701T), isolated from a smear-ripened cheese.</title>
        <authorList>
            <consortium name="US DOE Joint Genome Institute (JGI-PGF)"/>
            <person name="Walter F."/>
            <person name="Albersmeier A."/>
            <person name="Kalinowski J."/>
            <person name="Ruckert C."/>
        </authorList>
    </citation>
    <scope>NUCLEOTIDE SEQUENCE [LARGE SCALE GENOMIC DNA]</scope>
    <source>
        <strain evidence="14 15">CGMCC 1.12976</strain>
    </source>
</reference>
<dbReference type="GO" id="GO:0046872">
    <property type="term" value="F:metal ion binding"/>
    <property type="evidence" value="ECO:0007669"/>
    <property type="project" value="UniProtKB-KW"/>
</dbReference>
<evidence type="ECO:0000256" key="11">
    <source>
        <dbReference type="ARBA" id="ARBA00023136"/>
    </source>
</evidence>
<evidence type="ECO:0000256" key="2">
    <source>
        <dbReference type="ARBA" id="ARBA00007543"/>
    </source>
</evidence>
<protein>
    <submittedName>
        <fullName evidence="14">Cytochrome c oxidase assembly protein</fullName>
    </submittedName>
</protein>
<keyword evidence="8" id="KW-0249">Electron transport</keyword>
<keyword evidence="3" id="KW-0813">Transport</keyword>
<comment type="subcellular location">
    <subcellularLocation>
        <location evidence="1">Cell membrane</location>
        <topology evidence="1">Multi-pass membrane protein</topology>
    </subcellularLocation>
</comment>
<gene>
    <name evidence="14" type="primary">cydB</name>
    <name evidence="14" type="ORF">GCM10011399_36650</name>
</gene>
<dbReference type="InterPro" id="IPR003317">
    <property type="entry name" value="Cyt-d_oxidase_su2"/>
</dbReference>
<name>A0A917F0M8_9MICO</name>
<feature type="compositionally biased region" description="Gly residues" evidence="12">
    <location>
        <begin position="338"/>
        <end position="356"/>
    </location>
</feature>
<feature type="transmembrane region" description="Helical" evidence="13">
    <location>
        <begin position="194"/>
        <end position="215"/>
    </location>
</feature>
<keyword evidence="6 13" id="KW-0812">Transmembrane</keyword>